<dbReference type="EMBL" id="JAAKGT010000010">
    <property type="protein sequence ID" value="NGM51562.1"/>
    <property type="molecule type" value="Genomic_DNA"/>
</dbReference>
<feature type="chain" id="PRO_5026003464" description="Lipoprotein" evidence="1">
    <location>
        <begin position="23"/>
        <end position="370"/>
    </location>
</feature>
<protein>
    <recommendedName>
        <fullName evidence="3">Lipoprotein</fullName>
    </recommendedName>
</protein>
<evidence type="ECO:0008006" key="3">
    <source>
        <dbReference type="Google" id="ProtNLM"/>
    </source>
</evidence>
<dbReference type="AlphaFoldDB" id="A0A6G4R195"/>
<name>A0A6G4R195_9CAUL</name>
<dbReference type="RefSeq" id="WP_165261169.1">
    <property type="nucleotide sequence ID" value="NZ_JAAKGT010000010.1"/>
</dbReference>
<evidence type="ECO:0000256" key="1">
    <source>
        <dbReference type="SAM" id="SignalP"/>
    </source>
</evidence>
<comment type="caution">
    <text evidence="2">The sequence shown here is derived from an EMBL/GenBank/DDBJ whole genome shotgun (WGS) entry which is preliminary data.</text>
</comment>
<proteinExistence type="predicted"/>
<accession>A0A6G4R195</accession>
<feature type="signal peptide" evidence="1">
    <location>
        <begin position="1"/>
        <end position="22"/>
    </location>
</feature>
<reference evidence="2" key="1">
    <citation type="submission" date="2020-02" db="EMBL/GenBank/DDBJ databases">
        <authorList>
            <person name="Gao J."/>
            <person name="Sun J."/>
        </authorList>
    </citation>
    <scope>NUCLEOTIDE SEQUENCE</scope>
    <source>
        <strain evidence="2">602-2</strain>
    </source>
</reference>
<gene>
    <name evidence="2" type="ORF">G5B46_18270</name>
</gene>
<evidence type="ECO:0000313" key="2">
    <source>
        <dbReference type="EMBL" id="NGM51562.1"/>
    </source>
</evidence>
<sequence>MATSSKLMKSALALCGAALVLAGCASSEDMRALRQPAMPPVAVAKASPARPFYRNIAVQEIQGAPEFRWFDGGAVMTTRPTRKQVFDQLSGHLERADMLAPRLDAEYMLYVQFDELRGPNVWLGTDKLASAHITFRLVRWRTNQLVVEKTVETSYRTQWVGITPEMVRAGIAGPIGVARDSAIAPVGGVLGGMLLGYYVNEELAVSIATAPVAGVIGGVQAAAIDGPGRFDPGMASAFTTAVAVGTASGRFTDLEAILAGGAILGVSGAAGPAPATRAVAAGDVISGEFNGTARRFAATRGLIDLAFDQFMRELSRDGSVVYKRAVSCRALNPYGYRGAHMVETADAYAVDCPAASYNNSPTTRAYPSRF</sequence>
<keyword evidence="1" id="KW-0732">Signal</keyword>
<dbReference type="PROSITE" id="PS51257">
    <property type="entry name" value="PROKAR_LIPOPROTEIN"/>
    <property type="match status" value="1"/>
</dbReference>
<organism evidence="2">
    <name type="scientific">Caulobacter sp. 602-2</name>
    <dbReference type="NCBI Taxonomy" id="2710887"/>
    <lineage>
        <taxon>Bacteria</taxon>
        <taxon>Pseudomonadati</taxon>
        <taxon>Pseudomonadota</taxon>
        <taxon>Alphaproteobacteria</taxon>
        <taxon>Caulobacterales</taxon>
        <taxon>Caulobacteraceae</taxon>
        <taxon>Caulobacter</taxon>
    </lineage>
</organism>